<dbReference type="PANTHER" id="PTHR35866">
    <property type="entry name" value="PUTATIVE-RELATED"/>
    <property type="match status" value="1"/>
</dbReference>
<dbReference type="Proteomes" id="UP001200145">
    <property type="component" value="Unassembled WGS sequence"/>
</dbReference>
<name>A0ABS9BFH3_9BACT</name>
<sequence length="180" mass="21186">MELATNPRAVNLRQFKKQVIERKRTLKRFLTKLENERPRGIDKITPVIEQEVWSEVDCLTCANCCKKMSPTFTKQDLIRISAHLNMTVDAFKEKWLFFDKKDKDWMNVKQPCQFLDLKTNMCSIYEVRPADCAGFPHLSKKKAVDYMHVHKQNIEYCPATFKMVEKLKATLSLVQISRVR</sequence>
<dbReference type="EMBL" id="JAKEVY010000001">
    <property type="protein sequence ID" value="MCF1713813.1"/>
    <property type="molecule type" value="Genomic_DNA"/>
</dbReference>
<protein>
    <submittedName>
        <fullName evidence="1">YkgJ family cysteine cluster protein</fullName>
    </submittedName>
</protein>
<proteinExistence type="predicted"/>
<accession>A0ABS9BFH3</accession>
<gene>
    <name evidence="1" type="ORF">L0U88_04115</name>
</gene>
<dbReference type="RefSeq" id="WP_234864340.1">
    <property type="nucleotide sequence ID" value="NZ_JAKEVY010000001.1"/>
</dbReference>
<dbReference type="Pfam" id="PF03692">
    <property type="entry name" value="CxxCxxCC"/>
    <property type="match status" value="1"/>
</dbReference>
<evidence type="ECO:0000313" key="2">
    <source>
        <dbReference type="Proteomes" id="UP001200145"/>
    </source>
</evidence>
<reference evidence="1 2" key="1">
    <citation type="submission" date="2022-01" db="EMBL/GenBank/DDBJ databases">
        <title>Flavihumibacter sp. nov., isolated from sediment of a river.</title>
        <authorList>
            <person name="Liu H."/>
        </authorList>
    </citation>
    <scope>NUCLEOTIDE SEQUENCE [LARGE SCALE GENOMIC DNA]</scope>
    <source>
        <strain evidence="1 2">RY-1</strain>
    </source>
</reference>
<evidence type="ECO:0000313" key="1">
    <source>
        <dbReference type="EMBL" id="MCF1713813.1"/>
    </source>
</evidence>
<keyword evidence="2" id="KW-1185">Reference proteome</keyword>
<dbReference type="InterPro" id="IPR005358">
    <property type="entry name" value="Puta_zinc/iron-chelating_dom"/>
</dbReference>
<comment type="caution">
    <text evidence="1">The sequence shown here is derived from an EMBL/GenBank/DDBJ whole genome shotgun (WGS) entry which is preliminary data.</text>
</comment>
<organism evidence="1 2">
    <name type="scientific">Flavihumibacter fluminis</name>
    <dbReference type="NCBI Taxonomy" id="2909236"/>
    <lineage>
        <taxon>Bacteria</taxon>
        <taxon>Pseudomonadati</taxon>
        <taxon>Bacteroidota</taxon>
        <taxon>Chitinophagia</taxon>
        <taxon>Chitinophagales</taxon>
        <taxon>Chitinophagaceae</taxon>
        <taxon>Flavihumibacter</taxon>
    </lineage>
</organism>
<dbReference type="PANTHER" id="PTHR35866:SF1">
    <property type="entry name" value="YKGJ FAMILY CYSTEINE CLUSTER PROTEIN"/>
    <property type="match status" value="1"/>
</dbReference>